<gene>
    <name evidence="1" type="ORF">EYF80_011328</name>
</gene>
<dbReference type="Proteomes" id="UP000314294">
    <property type="component" value="Unassembled WGS sequence"/>
</dbReference>
<proteinExistence type="predicted"/>
<name>A0A4Z2ILL1_9TELE</name>
<dbReference type="EMBL" id="SRLO01000074">
    <property type="protein sequence ID" value="TNN78344.1"/>
    <property type="molecule type" value="Genomic_DNA"/>
</dbReference>
<protein>
    <submittedName>
        <fullName evidence="1">Uncharacterized protein</fullName>
    </submittedName>
</protein>
<dbReference type="AlphaFoldDB" id="A0A4Z2ILL1"/>
<comment type="caution">
    <text evidence="1">The sequence shown here is derived from an EMBL/GenBank/DDBJ whole genome shotgun (WGS) entry which is preliminary data.</text>
</comment>
<keyword evidence="2" id="KW-1185">Reference proteome</keyword>
<sequence length="60" mass="6790">MSPTTEIKPRAESVGSCLPDCCGNCIRRAELEEETRQNKMGSGLDWKRHIKHGVETRHPL</sequence>
<accession>A0A4Z2ILL1</accession>
<reference evidence="1 2" key="1">
    <citation type="submission" date="2019-03" db="EMBL/GenBank/DDBJ databases">
        <title>First draft genome of Liparis tanakae, snailfish: a comprehensive survey of snailfish specific genes.</title>
        <authorList>
            <person name="Kim W."/>
            <person name="Song I."/>
            <person name="Jeong J.-H."/>
            <person name="Kim D."/>
            <person name="Kim S."/>
            <person name="Ryu S."/>
            <person name="Song J.Y."/>
            <person name="Lee S.K."/>
        </authorList>
    </citation>
    <scope>NUCLEOTIDE SEQUENCE [LARGE SCALE GENOMIC DNA]</scope>
    <source>
        <tissue evidence="1">Muscle</tissue>
    </source>
</reference>
<organism evidence="1 2">
    <name type="scientific">Liparis tanakae</name>
    <name type="common">Tanaka's snailfish</name>
    <dbReference type="NCBI Taxonomy" id="230148"/>
    <lineage>
        <taxon>Eukaryota</taxon>
        <taxon>Metazoa</taxon>
        <taxon>Chordata</taxon>
        <taxon>Craniata</taxon>
        <taxon>Vertebrata</taxon>
        <taxon>Euteleostomi</taxon>
        <taxon>Actinopterygii</taxon>
        <taxon>Neopterygii</taxon>
        <taxon>Teleostei</taxon>
        <taxon>Neoteleostei</taxon>
        <taxon>Acanthomorphata</taxon>
        <taxon>Eupercaria</taxon>
        <taxon>Perciformes</taxon>
        <taxon>Cottioidei</taxon>
        <taxon>Cottales</taxon>
        <taxon>Liparidae</taxon>
        <taxon>Liparis</taxon>
    </lineage>
</organism>
<evidence type="ECO:0000313" key="2">
    <source>
        <dbReference type="Proteomes" id="UP000314294"/>
    </source>
</evidence>
<evidence type="ECO:0000313" key="1">
    <source>
        <dbReference type="EMBL" id="TNN78344.1"/>
    </source>
</evidence>